<dbReference type="STRING" id="866536.Belba_2866"/>
<evidence type="ECO:0000313" key="3">
    <source>
        <dbReference type="Proteomes" id="UP000006050"/>
    </source>
</evidence>
<organism evidence="2 3">
    <name type="scientific">Belliella baltica (strain DSM 15883 / CIP 108006 / LMG 21964 / BA134)</name>
    <dbReference type="NCBI Taxonomy" id="866536"/>
    <lineage>
        <taxon>Bacteria</taxon>
        <taxon>Pseudomonadati</taxon>
        <taxon>Bacteroidota</taxon>
        <taxon>Cytophagia</taxon>
        <taxon>Cytophagales</taxon>
        <taxon>Cyclobacteriaceae</taxon>
        <taxon>Belliella</taxon>
    </lineage>
</organism>
<keyword evidence="3" id="KW-1185">Reference proteome</keyword>
<dbReference type="PROSITE" id="PS51257">
    <property type="entry name" value="PROKAR_LIPOPROTEIN"/>
    <property type="match status" value="1"/>
</dbReference>
<dbReference type="Proteomes" id="UP000006050">
    <property type="component" value="Chromosome"/>
</dbReference>
<proteinExistence type="predicted"/>
<dbReference type="InterPro" id="IPR044929">
    <property type="entry name" value="DNA/RNA_non-sp_Endonuclease_sf"/>
</dbReference>
<dbReference type="eggNOG" id="COG5444">
    <property type="taxonomic scope" value="Bacteria"/>
</dbReference>
<dbReference type="HOGENOM" id="CLU_823015_0_0_10"/>
<dbReference type="InterPro" id="IPR044927">
    <property type="entry name" value="Endonuclea_NS_2"/>
</dbReference>
<dbReference type="AlphaFoldDB" id="I3Z830"/>
<dbReference type="EMBL" id="CP003281">
    <property type="protein sequence ID" value="AFL85398.1"/>
    <property type="molecule type" value="Genomic_DNA"/>
</dbReference>
<dbReference type="RefSeq" id="WP_014773348.1">
    <property type="nucleotide sequence ID" value="NC_018010.1"/>
</dbReference>
<name>I3Z830_BELBD</name>
<evidence type="ECO:0000259" key="1">
    <source>
        <dbReference type="Pfam" id="PF13930"/>
    </source>
</evidence>
<gene>
    <name evidence="2" type="ordered locus">Belba_2866</name>
</gene>
<dbReference type="OrthoDB" id="1412258at2"/>
<accession>I3Z830</accession>
<protein>
    <recommendedName>
        <fullName evidence="1">Type VII secretion system protein EssD-like domain-containing protein</fullName>
    </recommendedName>
</protein>
<reference evidence="3" key="1">
    <citation type="submission" date="2012-06" db="EMBL/GenBank/DDBJ databases">
        <title>The complete genome of Belliella baltica DSM 15883.</title>
        <authorList>
            <person name="Lucas S."/>
            <person name="Copeland A."/>
            <person name="Lapidus A."/>
            <person name="Goodwin L."/>
            <person name="Pitluck S."/>
            <person name="Peters L."/>
            <person name="Mikhailova N."/>
            <person name="Davenport K."/>
            <person name="Kyrpides N."/>
            <person name="Mavromatis K."/>
            <person name="Pagani I."/>
            <person name="Ivanova N."/>
            <person name="Ovchinnikova G."/>
            <person name="Zeytun A."/>
            <person name="Detter J.C."/>
            <person name="Han C."/>
            <person name="Land M."/>
            <person name="Hauser L."/>
            <person name="Markowitz V."/>
            <person name="Cheng J.-F."/>
            <person name="Hugenholtz P."/>
            <person name="Woyke T."/>
            <person name="Wu D."/>
            <person name="Tindall B."/>
            <person name="Pomrenke H."/>
            <person name="Brambilla E."/>
            <person name="Klenk H.-P."/>
            <person name="Eisen J.A."/>
        </authorList>
    </citation>
    <scope>NUCLEOTIDE SEQUENCE [LARGE SCALE GENOMIC DNA]</scope>
    <source>
        <strain evidence="3">DSM 15883 / CIP 108006 / LMG 21964 / BA134</strain>
    </source>
</reference>
<dbReference type="Pfam" id="PF13930">
    <property type="entry name" value="Endonuclea_NS_2"/>
    <property type="match status" value="1"/>
</dbReference>
<evidence type="ECO:0000313" key="2">
    <source>
        <dbReference type="EMBL" id="AFL85398.1"/>
    </source>
</evidence>
<feature type="domain" description="Type VII secretion system protein EssD-like" evidence="1">
    <location>
        <begin position="241"/>
        <end position="324"/>
    </location>
</feature>
<dbReference type="KEGG" id="bbd:Belba_2866"/>
<dbReference type="Gene3D" id="3.40.570.10">
    <property type="entry name" value="Extracellular Endonuclease, subunit A"/>
    <property type="match status" value="1"/>
</dbReference>
<sequence>MRLVLLFLILVITISCKKASREIGGEMLEKAVKKLDNLAPSNHSLVNVFGDDLFESLSKKYDDKFLKEIGKILSDNPTLTNFVKENPNAIKIMYSFGNTNIRGNVAVVKYFTSIIDDIGELAFNEKYIFTSSRDFLFLKDKNSGKTLAEISNSKIVANPGKGGIELNNFLAEREMIPNIPYQVGTHKYLINDLGQYKSVNGTLIPPIAKPLPLRNDIQQGLSKKYKDAIPLMDNGKIVNVKAGYPNYKDDGGHFIANRFGGGSEMYNYIPMSKKLNRSGGGWFEMEKRWAKAIDKGEKVSYNIEPIYNSKSKRPDYIKVSYEIGGERFTELFNNNKF</sequence>